<evidence type="ECO:0000256" key="5">
    <source>
        <dbReference type="ARBA" id="ARBA00022727"/>
    </source>
</evidence>
<accession>A0A5M3WT07</accession>
<comment type="similarity">
    <text evidence="1 10">Belongs to the thymidylate kinase family.</text>
</comment>
<keyword evidence="6 10" id="KW-0547">Nucleotide-binding</keyword>
<comment type="caution">
    <text evidence="12">The sequence shown here is derived from an EMBL/GenBank/DDBJ whole genome shotgun (WGS) entry which is preliminary data.</text>
</comment>
<evidence type="ECO:0000256" key="1">
    <source>
        <dbReference type="ARBA" id="ARBA00009776"/>
    </source>
</evidence>
<dbReference type="OrthoDB" id="4549048at2"/>
<keyword evidence="8 10" id="KW-0067">ATP-binding</keyword>
<keyword evidence="5 10" id="KW-0545">Nucleotide biosynthesis</keyword>
<dbReference type="GO" id="GO:0006235">
    <property type="term" value="P:dTTP biosynthetic process"/>
    <property type="evidence" value="ECO:0007669"/>
    <property type="project" value="UniProtKB-UniRule"/>
</dbReference>
<dbReference type="GO" id="GO:0004798">
    <property type="term" value="F:dTMP kinase activity"/>
    <property type="evidence" value="ECO:0007669"/>
    <property type="project" value="UniProtKB-UniRule"/>
</dbReference>
<keyword evidence="13" id="KW-1185">Reference proteome</keyword>
<evidence type="ECO:0000256" key="2">
    <source>
        <dbReference type="ARBA" id="ARBA00012980"/>
    </source>
</evidence>
<keyword evidence="7 10" id="KW-0418">Kinase</keyword>
<dbReference type="GO" id="GO:0006227">
    <property type="term" value="P:dUDP biosynthetic process"/>
    <property type="evidence" value="ECO:0007669"/>
    <property type="project" value="TreeGrafter"/>
</dbReference>
<dbReference type="Proteomes" id="UP000331127">
    <property type="component" value="Unassembled WGS sequence"/>
</dbReference>
<evidence type="ECO:0000256" key="8">
    <source>
        <dbReference type="ARBA" id="ARBA00022840"/>
    </source>
</evidence>
<dbReference type="InterPro" id="IPR039430">
    <property type="entry name" value="Thymidylate_kin-like_dom"/>
</dbReference>
<dbReference type="SUPFAM" id="SSF52540">
    <property type="entry name" value="P-loop containing nucleoside triphosphate hydrolases"/>
    <property type="match status" value="1"/>
</dbReference>
<feature type="domain" description="Thymidylate kinase-like" evidence="11">
    <location>
        <begin position="18"/>
        <end position="159"/>
    </location>
</feature>
<reference evidence="12 13" key="1">
    <citation type="submission" date="2019-10" db="EMBL/GenBank/DDBJ databases">
        <title>Whole genome shotgun sequence of Acrocarpospora macrocephala NBRC 16266.</title>
        <authorList>
            <person name="Ichikawa N."/>
            <person name="Kimura A."/>
            <person name="Kitahashi Y."/>
            <person name="Komaki H."/>
            <person name="Oguchi A."/>
        </authorList>
    </citation>
    <scope>NUCLEOTIDE SEQUENCE [LARGE SCALE GENOMIC DNA]</scope>
    <source>
        <strain evidence="12 13">NBRC 16266</strain>
    </source>
</reference>
<evidence type="ECO:0000256" key="3">
    <source>
        <dbReference type="ARBA" id="ARBA00017144"/>
    </source>
</evidence>
<proteinExistence type="inferred from homology"/>
<evidence type="ECO:0000313" key="13">
    <source>
        <dbReference type="Proteomes" id="UP000331127"/>
    </source>
</evidence>
<dbReference type="Gene3D" id="3.40.50.300">
    <property type="entry name" value="P-loop containing nucleotide triphosphate hydrolases"/>
    <property type="match status" value="1"/>
</dbReference>
<evidence type="ECO:0000256" key="9">
    <source>
        <dbReference type="ARBA" id="ARBA00048743"/>
    </source>
</evidence>
<comment type="function">
    <text evidence="10">Phosphorylation of dTMP to form dTDP in both de novo and salvage pathways of dTTP synthesis.</text>
</comment>
<name>A0A5M3WT07_9ACTN</name>
<dbReference type="GO" id="GO:0006233">
    <property type="term" value="P:dTDP biosynthetic process"/>
    <property type="evidence" value="ECO:0007669"/>
    <property type="project" value="InterPro"/>
</dbReference>
<evidence type="ECO:0000256" key="4">
    <source>
        <dbReference type="ARBA" id="ARBA00022679"/>
    </source>
</evidence>
<evidence type="ECO:0000259" key="11">
    <source>
        <dbReference type="Pfam" id="PF02223"/>
    </source>
</evidence>
<dbReference type="InterPro" id="IPR018094">
    <property type="entry name" value="Thymidylate_kinase"/>
</dbReference>
<dbReference type="AlphaFoldDB" id="A0A5M3WT07"/>
<evidence type="ECO:0000313" key="12">
    <source>
        <dbReference type="EMBL" id="GES11352.1"/>
    </source>
</evidence>
<dbReference type="CDD" id="cd01672">
    <property type="entry name" value="TMPK"/>
    <property type="match status" value="1"/>
</dbReference>
<comment type="caution">
    <text evidence="10">Lacks conserved residue(s) required for the propagation of feature annotation.</text>
</comment>
<comment type="catalytic activity">
    <reaction evidence="9 10">
        <text>dTMP + ATP = dTDP + ADP</text>
        <dbReference type="Rhea" id="RHEA:13517"/>
        <dbReference type="ChEBI" id="CHEBI:30616"/>
        <dbReference type="ChEBI" id="CHEBI:58369"/>
        <dbReference type="ChEBI" id="CHEBI:63528"/>
        <dbReference type="ChEBI" id="CHEBI:456216"/>
        <dbReference type="EC" id="2.7.4.9"/>
    </reaction>
</comment>
<dbReference type="InterPro" id="IPR027417">
    <property type="entry name" value="P-loop_NTPase"/>
</dbReference>
<protein>
    <recommendedName>
        <fullName evidence="3 10">Thymidylate kinase</fullName>
        <ecNumber evidence="2 10">2.7.4.9</ecNumber>
    </recommendedName>
    <alternativeName>
        <fullName evidence="10">dTMP kinase</fullName>
    </alternativeName>
</protein>
<evidence type="ECO:0000256" key="10">
    <source>
        <dbReference type="HAMAP-Rule" id="MF_00165"/>
    </source>
</evidence>
<dbReference type="RefSeq" id="WP_155356726.1">
    <property type="nucleotide sequence ID" value="NZ_BAAAHL010000049.1"/>
</dbReference>
<evidence type="ECO:0000256" key="7">
    <source>
        <dbReference type="ARBA" id="ARBA00022777"/>
    </source>
</evidence>
<dbReference type="Pfam" id="PF02223">
    <property type="entry name" value="Thymidylate_kin"/>
    <property type="match status" value="1"/>
</dbReference>
<dbReference type="HAMAP" id="MF_00165">
    <property type="entry name" value="Thymidylate_kinase"/>
    <property type="match status" value="1"/>
</dbReference>
<evidence type="ECO:0000256" key="6">
    <source>
        <dbReference type="ARBA" id="ARBA00022741"/>
    </source>
</evidence>
<gene>
    <name evidence="10" type="primary">tmk</name>
    <name evidence="12" type="ORF">Amac_049490</name>
</gene>
<dbReference type="GO" id="GO:0005524">
    <property type="term" value="F:ATP binding"/>
    <property type="evidence" value="ECO:0007669"/>
    <property type="project" value="UniProtKB-UniRule"/>
</dbReference>
<dbReference type="PANTHER" id="PTHR10344:SF4">
    <property type="entry name" value="UMP-CMP KINASE 2, MITOCHONDRIAL"/>
    <property type="match status" value="1"/>
</dbReference>
<sequence>MTRLRPFSDHQRGLFISIDGPSGAGKSTILAHLSQLLIADGEQVHTTAEPSTGPIGTLARNLTETVSGPALACLYSADRYHHLESEIRPRLEAGEIVLCDRYVPSGLVMQRFDGVDPAFLWSLNVHADRPDLAVVLEADPQTIAARLESRGAHNRFQRAPGSSHAESHFYRQACDRLIQAGYDVLRVDCTSRTPDQLAQIIRDRLQAFFAVPEQETTDARTW</sequence>
<dbReference type="GO" id="GO:0005829">
    <property type="term" value="C:cytosol"/>
    <property type="evidence" value="ECO:0007669"/>
    <property type="project" value="TreeGrafter"/>
</dbReference>
<dbReference type="EMBL" id="BLAE01000029">
    <property type="protein sequence ID" value="GES11352.1"/>
    <property type="molecule type" value="Genomic_DNA"/>
</dbReference>
<dbReference type="NCBIfam" id="TIGR00041">
    <property type="entry name" value="DTMP_kinase"/>
    <property type="match status" value="1"/>
</dbReference>
<organism evidence="12 13">
    <name type="scientific">Acrocarpospora macrocephala</name>
    <dbReference type="NCBI Taxonomy" id="150177"/>
    <lineage>
        <taxon>Bacteria</taxon>
        <taxon>Bacillati</taxon>
        <taxon>Actinomycetota</taxon>
        <taxon>Actinomycetes</taxon>
        <taxon>Streptosporangiales</taxon>
        <taxon>Streptosporangiaceae</taxon>
        <taxon>Acrocarpospora</taxon>
    </lineage>
</organism>
<dbReference type="PANTHER" id="PTHR10344">
    <property type="entry name" value="THYMIDYLATE KINASE"/>
    <property type="match status" value="1"/>
</dbReference>
<dbReference type="EC" id="2.7.4.9" evidence="2 10"/>
<keyword evidence="4 10" id="KW-0808">Transferase</keyword>